<dbReference type="InterPro" id="IPR003591">
    <property type="entry name" value="Leu-rich_rpt_typical-subtyp"/>
</dbReference>
<keyword evidence="10" id="KW-0325">Glycoprotein</keyword>
<evidence type="ECO:0000256" key="5">
    <source>
        <dbReference type="ARBA" id="ARBA00022692"/>
    </source>
</evidence>
<dbReference type="InterPro" id="IPR032675">
    <property type="entry name" value="LRR_dom_sf"/>
</dbReference>
<dbReference type="SMART" id="SM00369">
    <property type="entry name" value="LRR_TYP"/>
    <property type="match status" value="5"/>
</dbReference>
<evidence type="ECO:0000313" key="12">
    <source>
        <dbReference type="Proteomes" id="UP000734854"/>
    </source>
</evidence>
<dbReference type="EMBL" id="JACMSC010000011">
    <property type="protein sequence ID" value="KAG6500342.1"/>
    <property type="molecule type" value="Genomic_DNA"/>
</dbReference>
<comment type="subcellular location">
    <subcellularLocation>
        <location evidence="1">Cell membrane</location>
        <topology evidence="1">Single-pass type I membrane protein</topology>
    </subcellularLocation>
</comment>
<reference evidence="11 12" key="1">
    <citation type="submission" date="2020-08" db="EMBL/GenBank/DDBJ databases">
        <title>Plant Genome Project.</title>
        <authorList>
            <person name="Zhang R.-G."/>
        </authorList>
    </citation>
    <scope>NUCLEOTIDE SEQUENCE [LARGE SCALE GENOMIC DNA]</scope>
    <source>
        <tissue evidence="11">Rhizome</tissue>
    </source>
</reference>
<keyword evidence="7" id="KW-0677">Repeat</keyword>
<evidence type="ECO:0000256" key="7">
    <source>
        <dbReference type="ARBA" id="ARBA00022737"/>
    </source>
</evidence>
<proteinExistence type="inferred from homology"/>
<dbReference type="PANTHER" id="PTHR48063:SF112">
    <property type="entry name" value="RECEPTOR LIKE PROTEIN 30-LIKE"/>
    <property type="match status" value="1"/>
</dbReference>
<comment type="similarity">
    <text evidence="2">Belongs to the RLP family.</text>
</comment>
<dbReference type="PANTHER" id="PTHR48063">
    <property type="entry name" value="LRR RECEPTOR-LIKE KINASE"/>
    <property type="match status" value="1"/>
</dbReference>
<dbReference type="Gene3D" id="3.80.10.10">
    <property type="entry name" value="Ribonuclease Inhibitor"/>
    <property type="match status" value="3"/>
</dbReference>
<dbReference type="AlphaFoldDB" id="A0A8J5GH61"/>
<dbReference type="InterPro" id="IPR046956">
    <property type="entry name" value="RLP23-like"/>
</dbReference>
<keyword evidence="6" id="KW-0732">Signal</keyword>
<accession>A0A8J5GH61</accession>
<sequence>MELNLSNVDYKHTVQGEILSPLLNLTRLEWLDLSGNDFEGTPIPHFIGSFHKLKYLELYGSNFSGVIPSQLGNLSSLYHLGLQSTLDAASIAHRLDWLSDLSSLSFLDLNYVNLSTVSQSWLSEVNMLPSLRELYLEECDLNNIPSSFSSHLNLTSLVLLDLGFNDFYSTIPNWLWNLTKLSALDFYESSLFGPIPIEIGTLSRLRKLYLDNTIDLASCIVGPRFPQWLRSQKSMIELSLSNTSIEDNVPNWFWNISSTTIDLSHNKLSGTLPLSLEGMPTLELLVLSFNKLEGVVPSWPPQIMMLDLSFNNFSALPSKGLGFIVDTVLRVEEETTARFKRGRLSVHFGSAADRSSLLPRCCHLAGAAASALCAVGCTFDAAPTERP</sequence>
<evidence type="ECO:0000256" key="10">
    <source>
        <dbReference type="ARBA" id="ARBA00023180"/>
    </source>
</evidence>
<dbReference type="InterPro" id="IPR001611">
    <property type="entry name" value="Leu-rich_rpt"/>
</dbReference>
<evidence type="ECO:0000256" key="6">
    <source>
        <dbReference type="ARBA" id="ARBA00022729"/>
    </source>
</evidence>
<keyword evidence="8" id="KW-1133">Transmembrane helix</keyword>
<keyword evidence="12" id="KW-1185">Reference proteome</keyword>
<evidence type="ECO:0000313" key="11">
    <source>
        <dbReference type="EMBL" id="KAG6500342.1"/>
    </source>
</evidence>
<evidence type="ECO:0000256" key="9">
    <source>
        <dbReference type="ARBA" id="ARBA00023136"/>
    </source>
</evidence>
<protein>
    <submittedName>
        <fullName evidence="11">Uncharacterized protein</fullName>
    </submittedName>
</protein>
<evidence type="ECO:0000256" key="4">
    <source>
        <dbReference type="ARBA" id="ARBA00022614"/>
    </source>
</evidence>
<name>A0A8J5GH61_ZINOF</name>
<dbReference type="SUPFAM" id="SSF52047">
    <property type="entry name" value="RNI-like"/>
    <property type="match status" value="1"/>
</dbReference>
<evidence type="ECO:0000256" key="1">
    <source>
        <dbReference type="ARBA" id="ARBA00004251"/>
    </source>
</evidence>
<evidence type="ECO:0000256" key="3">
    <source>
        <dbReference type="ARBA" id="ARBA00022475"/>
    </source>
</evidence>
<dbReference type="Proteomes" id="UP000734854">
    <property type="component" value="Unassembled WGS sequence"/>
</dbReference>
<dbReference type="Pfam" id="PF00560">
    <property type="entry name" value="LRR_1"/>
    <property type="match status" value="5"/>
</dbReference>
<gene>
    <name evidence="11" type="ORF">ZIOFF_040186</name>
</gene>
<organism evidence="11 12">
    <name type="scientific">Zingiber officinale</name>
    <name type="common">Ginger</name>
    <name type="synonym">Amomum zingiber</name>
    <dbReference type="NCBI Taxonomy" id="94328"/>
    <lineage>
        <taxon>Eukaryota</taxon>
        <taxon>Viridiplantae</taxon>
        <taxon>Streptophyta</taxon>
        <taxon>Embryophyta</taxon>
        <taxon>Tracheophyta</taxon>
        <taxon>Spermatophyta</taxon>
        <taxon>Magnoliopsida</taxon>
        <taxon>Liliopsida</taxon>
        <taxon>Zingiberales</taxon>
        <taxon>Zingiberaceae</taxon>
        <taxon>Zingiber</taxon>
    </lineage>
</organism>
<keyword evidence="9" id="KW-0472">Membrane</keyword>
<evidence type="ECO:0000256" key="2">
    <source>
        <dbReference type="ARBA" id="ARBA00009592"/>
    </source>
</evidence>
<comment type="caution">
    <text evidence="11">The sequence shown here is derived from an EMBL/GenBank/DDBJ whole genome shotgun (WGS) entry which is preliminary data.</text>
</comment>
<keyword evidence="5" id="KW-0812">Transmembrane</keyword>
<keyword evidence="4" id="KW-0433">Leucine-rich repeat</keyword>
<dbReference type="GO" id="GO:0005886">
    <property type="term" value="C:plasma membrane"/>
    <property type="evidence" value="ECO:0007669"/>
    <property type="project" value="UniProtKB-SubCell"/>
</dbReference>
<keyword evidence="3" id="KW-1003">Cell membrane</keyword>
<evidence type="ECO:0000256" key="8">
    <source>
        <dbReference type="ARBA" id="ARBA00022989"/>
    </source>
</evidence>